<dbReference type="AlphaFoldDB" id="A0A9D1D666"/>
<name>A0A9D1D666_9FIRM</name>
<dbReference type="Pfam" id="PF01520">
    <property type="entry name" value="Amidase_3"/>
    <property type="match status" value="1"/>
</dbReference>
<dbReference type="CDD" id="cd02696">
    <property type="entry name" value="MurNAc-LAA"/>
    <property type="match status" value="1"/>
</dbReference>
<feature type="region of interest" description="Disordered" evidence="2">
    <location>
        <begin position="76"/>
        <end position="104"/>
    </location>
</feature>
<proteinExistence type="predicted"/>
<dbReference type="GO" id="GO:0030288">
    <property type="term" value="C:outer membrane-bounded periplasmic space"/>
    <property type="evidence" value="ECO:0007669"/>
    <property type="project" value="TreeGrafter"/>
</dbReference>
<sequence length="356" mass="37864">MKQYMSICLCRFPVWMAFMLLLAGILSGCSSKYEAVEIETLGISRAGSAAGEVSQFGQEPELTLDPQGAGLAFAAAEPESAAASEGEEADAALEEGENTAGNGAEIQNRSMETALAESAAENGDSLTYQDGLDREETETEVPSNGHTVAIDAGHQAKANAEKEPIGPSSSTMKAKMPEGGVGTVSGVEEYELTLTVAEKLQTELETKGYQVVMIRTGHDVNLSHAERSAIANQSGAEILIRLHASSMDNSGIYGALAMCMTSQNPYNAQLHDQSYRLSKLIVDQICGLTGTKNRGVQETDNNGEINWSEIPVSVVKMGFLTNPDEDLWLQDGSYQDKIVTGIVNAVDTYFAADSSS</sequence>
<dbReference type="EMBL" id="DVGC01000050">
    <property type="protein sequence ID" value="HIR06058.1"/>
    <property type="molecule type" value="Genomic_DNA"/>
</dbReference>
<dbReference type="PANTHER" id="PTHR30404:SF0">
    <property type="entry name" value="N-ACETYLMURAMOYL-L-ALANINE AMIDASE AMIC"/>
    <property type="match status" value="1"/>
</dbReference>
<accession>A0A9D1D666</accession>
<protein>
    <submittedName>
        <fullName evidence="4">N-acetylmuramoyl-L-alanine amidase</fullName>
    </submittedName>
</protein>
<evidence type="ECO:0000259" key="3">
    <source>
        <dbReference type="SMART" id="SM00646"/>
    </source>
</evidence>
<dbReference type="InterPro" id="IPR050695">
    <property type="entry name" value="N-acetylmuramoyl_amidase_3"/>
</dbReference>
<reference evidence="4" key="2">
    <citation type="journal article" date="2021" name="PeerJ">
        <title>Extensive microbial diversity within the chicken gut microbiome revealed by metagenomics and culture.</title>
        <authorList>
            <person name="Gilroy R."/>
            <person name="Ravi A."/>
            <person name="Getino M."/>
            <person name="Pursley I."/>
            <person name="Horton D.L."/>
            <person name="Alikhan N.F."/>
            <person name="Baker D."/>
            <person name="Gharbi K."/>
            <person name="Hall N."/>
            <person name="Watson M."/>
            <person name="Adriaenssens E.M."/>
            <person name="Foster-Nyarko E."/>
            <person name="Jarju S."/>
            <person name="Secka A."/>
            <person name="Antonio M."/>
            <person name="Oren A."/>
            <person name="Chaudhuri R.R."/>
            <person name="La Ragione R."/>
            <person name="Hildebrand F."/>
            <person name="Pallen M.J."/>
        </authorList>
    </citation>
    <scope>NUCLEOTIDE SEQUENCE</scope>
    <source>
        <strain evidence="4">CHK180-2868</strain>
    </source>
</reference>
<evidence type="ECO:0000256" key="1">
    <source>
        <dbReference type="ARBA" id="ARBA00022801"/>
    </source>
</evidence>
<comment type="caution">
    <text evidence="4">The sequence shown here is derived from an EMBL/GenBank/DDBJ whole genome shotgun (WGS) entry which is preliminary data.</text>
</comment>
<keyword evidence="1" id="KW-0378">Hydrolase</keyword>
<evidence type="ECO:0000313" key="4">
    <source>
        <dbReference type="EMBL" id="HIR06058.1"/>
    </source>
</evidence>
<evidence type="ECO:0000256" key="2">
    <source>
        <dbReference type="SAM" id="MobiDB-lite"/>
    </source>
</evidence>
<gene>
    <name evidence="4" type="ORF">IAB28_08860</name>
</gene>
<organism evidence="4 5">
    <name type="scientific">Candidatus Copromonas faecavium</name>
    <name type="common">nom. illeg.</name>
    <dbReference type="NCBI Taxonomy" id="2840740"/>
    <lineage>
        <taxon>Bacteria</taxon>
        <taxon>Bacillati</taxon>
        <taxon>Bacillota</taxon>
        <taxon>Clostridia</taxon>
        <taxon>Lachnospirales</taxon>
        <taxon>Lachnospiraceae</taxon>
        <taxon>Candidatus Copromonas (nom. illeg.)</taxon>
    </lineage>
</organism>
<reference evidence="4" key="1">
    <citation type="submission" date="2020-10" db="EMBL/GenBank/DDBJ databases">
        <authorList>
            <person name="Gilroy R."/>
        </authorList>
    </citation>
    <scope>NUCLEOTIDE SEQUENCE</scope>
    <source>
        <strain evidence="4">CHK180-2868</strain>
    </source>
</reference>
<dbReference type="GO" id="GO:0009253">
    <property type="term" value="P:peptidoglycan catabolic process"/>
    <property type="evidence" value="ECO:0007669"/>
    <property type="project" value="InterPro"/>
</dbReference>
<feature type="region of interest" description="Disordered" evidence="2">
    <location>
        <begin position="132"/>
        <end position="178"/>
    </location>
</feature>
<dbReference type="Gene3D" id="3.40.630.40">
    <property type="entry name" value="Zn-dependent exopeptidases"/>
    <property type="match status" value="1"/>
</dbReference>
<dbReference type="PROSITE" id="PS51257">
    <property type="entry name" value="PROKAR_LIPOPROTEIN"/>
    <property type="match status" value="1"/>
</dbReference>
<dbReference type="Proteomes" id="UP000824250">
    <property type="component" value="Unassembled WGS sequence"/>
</dbReference>
<evidence type="ECO:0000313" key="5">
    <source>
        <dbReference type="Proteomes" id="UP000824250"/>
    </source>
</evidence>
<dbReference type="SUPFAM" id="SSF53187">
    <property type="entry name" value="Zn-dependent exopeptidases"/>
    <property type="match status" value="1"/>
</dbReference>
<feature type="domain" description="MurNAc-LAA" evidence="3">
    <location>
        <begin position="228"/>
        <end position="347"/>
    </location>
</feature>
<dbReference type="InterPro" id="IPR002508">
    <property type="entry name" value="MurNAc-LAA_cat"/>
</dbReference>
<dbReference type="SMART" id="SM00646">
    <property type="entry name" value="Ami_3"/>
    <property type="match status" value="1"/>
</dbReference>
<dbReference type="PANTHER" id="PTHR30404">
    <property type="entry name" value="N-ACETYLMURAMOYL-L-ALANINE AMIDASE"/>
    <property type="match status" value="1"/>
</dbReference>
<dbReference type="GO" id="GO:0008745">
    <property type="term" value="F:N-acetylmuramoyl-L-alanine amidase activity"/>
    <property type="evidence" value="ECO:0007669"/>
    <property type="project" value="InterPro"/>
</dbReference>
<feature type="compositionally biased region" description="Acidic residues" evidence="2">
    <location>
        <begin position="85"/>
        <end position="97"/>
    </location>
</feature>